<dbReference type="PANTHER" id="PTHR43567">
    <property type="entry name" value="FLAVOREDOXIN-RELATED-RELATED"/>
    <property type="match status" value="1"/>
</dbReference>
<dbReference type="InterPro" id="IPR052174">
    <property type="entry name" value="Flavoredoxin"/>
</dbReference>
<feature type="domain" description="Flavin reductase like" evidence="4">
    <location>
        <begin position="17"/>
        <end position="168"/>
    </location>
</feature>
<comment type="cofactor">
    <cofactor evidence="1">
        <name>FMN</name>
        <dbReference type="ChEBI" id="CHEBI:58210"/>
    </cofactor>
</comment>
<dbReference type="SMART" id="SM00903">
    <property type="entry name" value="Flavin_Reduct"/>
    <property type="match status" value="1"/>
</dbReference>
<evidence type="ECO:0000256" key="2">
    <source>
        <dbReference type="ARBA" id="ARBA00022630"/>
    </source>
</evidence>
<dbReference type="InterPro" id="IPR002563">
    <property type="entry name" value="Flavin_Rdtase-like_dom"/>
</dbReference>
<name>D4E4D4_SEROD</name>
<dbReference type="STRING" id="667129.HMPREF0758_3034"/>
<reference evidence="5 6" key="1">
    <citation type="submission" date="2010-01" db="EMBL/GenBank/DDBJ databases">
        <authorList>
            <person name="Muzny D."/>
            <person name="Qin X."/>
            <person name="Deng J."/>
            <person name="Jiang H."/>
            <person name="Liu Y."/>
            <person name="Qu J."/>
            <person name="Song X.-Z."/>
            <person name="Zhang L."/>
            <person name="Thornton R."/>
            <person name="Coyle M."/>
            <person name="Francisco L."/>
            <person name="Jackson L."/>
            <person name="Javaid M."/>
            <person name="Korchina V."/>
            <person name="Kovar C."/>
            <person name="Mata R."/>
            <person name="Mathew T."/>
            <person name="Ngo R."/>
            <person name="Nguyen L."/>
            <person name="Nguyen N."/>
            <person name="Okwuonu G."/>
            <person name="Ongeri F."/>
            <person name="Pham C."/>
            <person name="Simmons D."/>
            <person name="Wilczek-Boney K."/>
            <person name="Hale W."/>
            <person name="Jakkamsetti A."/>
            <person name="Pham P."/>
            <person name="Ruth R."/>
            <person name="San Lucas F."/>
            <person name="Warren J."/>
            <person name="Zhang J."/>
            <person name="Zhao Z."/>
            <person name="Zhou C."/>
            <person name="Zhu D."/>
            <person name="Lee S."/>
            <person name="Bess C."/>
            <person name="Blankenburg K."/>
            <person name="Forbes L."/>
            <person name="Fu Q."/>
            <person name="Gubbala S."/>
            <person name="Hirani K."/>
            <person name="Jayaseelan J.C."/>
            <person name="Lara F."/>
            <person name="Munidasa M."/>
            <person name="Palculict T."/>
            <person name="Patil S."/>
            <person name="Pu L.-L."/>
            <person name="Saada N."/>
            <person name="Tang L."/>
            <person name="Weissenberger G."/>
            <person name="Zhu Y."/>
            <person name="Hemphill L."/>
            <person name="Shang Y."/>
            <person name="Youmans B."/>
            <person name="Ayvaz T."/>
            <person name="Ross M."/>
            <person name="Santibanez J."/>
            <person name="Aqrawi P."/>
            <person name="Gross S."/>
            <person name="Joshi V."/>
            <person name="Fowler G."/>
            <person name="Nazareth L."/>
            <person name="Reid J."/>
            <person name="Worley K."/>
            <person name="Petrosino J."/>
            <person name="Highlander S."/>
            <person name="Gibbs R."/>
        </authorList>
    </citation>
    <scope>NUCLEOTIDE SEQUENCE [LARGE SCALE GENOMIC DNA]</scope>
    <source>
        <strain evidence="5 6">DSM 4582</strain>
    </source>
</reference>
<organism evidence="5 6">
    <name type="scientific">Serratia odorifera DSM 4582</name>
    <dbReference type="NCBI Taxonomy" id="667129"/>
    <lineage>
        <taxon>Bacteria</taxon>
        <taxon>Pseudomonadati</taxon>
        <taxon>Pseudomonadota</taxon>
        <taxon>Gammaproteobacteria</taxon>
        <taxon>Enterobacterales</taxon>
        <taxon>Yersiniaceae</taxon>
        <taxon>Serratia</taxon>
    </lineage>
</organism>
<evidence type="ECO:0000256" key="1">
    <source>
        <dbReference type="ARBA" id="ARBA00001917"/>
    </source>
</evidence>
<evidence type="ECO:0000259" key="4">
    <source>
        <dbReference type="SMART" id="SM00903"/>
    </source>
</evidence>
<sequence length="197" mass="21426">MPMESHIAPVALEKAYRLINHGPTVLVSARDGDCDDIMTVAWACAMDFSPPKLNVVLDKVAKTRQLIERSGTFVVQVPTAAQLPLTHYLGTHSLLTDSQKLTNSGVQLLDIDGHDMPFVAGCSAWLACRLIAEPHNQAAHDLFIGEIVGAWSDTRIFSDGHWHFETADPALRSLHYIAGGHYYTIGDALTVAQPGAE</sequence>
<dbReference type="HOGENOM" id="CLU_059021_5_4_6"/>
<proteinExistence type="inferred from homology"/>
<dbReference type="GO" id="GO:0010181">
    <property type="term" value="F:FMN binding"/>
    <property type="evidence" value="ECO:0007669"/>
    <property type="project" value="InterPro"/>
</dbReference>
<evidence type="ECO:0000313" key="5">
    <source>
        <dbReference type="EMBL" id="EFE95343.1"/>
    </source>
</evidence>
<dbReference type="Gene3D" id="2.30.110.10">
    <property type="entry name" value="Electron Transport, Fmn-binding Protein, Chain A"/>
    <property type="match status" value="1"/>
</dbReference>
<dbReference type="AlphaFoldDB" id="D4E4D4"/>
<evidence type="ECO:0000313" key="6">
    <source>
        <dbReference type="Proteomes" id="UP000005723"/>
    </source>
</evidence>
<gene>
    <name evidence="5" type="ORF">HMPREF0758_3034</name>
</gene>
<dbReference type="EMBL" id="ADBY01000048">
    <property type="protein sequence ID" value="EFE95343.1"/>
    <property type="molecule type" value="Genomic_DNA"/>
</dbReference>
<comment type="caution">
    <text evidence="5">The sequence shown here is derived from an EMBL/GenBank/DDBJ whole genome shotgun (WGS) entry which is preliminary data.</text>
</comment>
<comment type="similarity">
    <text evidence="3">Belongs to the flavoredoxin family.</text>
</comment>
<dbReference type="GO" id="GO:0016646">
    <property type="term" value="F:oxidoreductase activity, acting on the CH-NH group of donors, NAD or NADP as acceptor"/>
    <property type="evidence" value="ECO:0007669"/>
    <property type="project" value="UniProtKB-ARBA"/>
</dbReference>
<dbReference type="Pfam" id="PF01613">
    <property type="entry name" value="Flavin_Reduct"/>
    <property type="match status" value="1"/>
</dbReference>
<dbReference type="SUPFAM" id="SSF50475">
    <property type="entry name" value="FMN-binding split barrel"/>
    <property type="match status" value="1"/>
</dbReference>
<dbReference type="PANTHER" id="PTHR43567:SF1">
    <property type="entry name" value="FLAVOREDOXIN"/>
    <property type="match status" value="1"/>
</dbReference>
<protein>
    <submittedName>
        <fullName evidence="5">Flavin reductase-like protein</fullName>
    </submittedName>
</protein>
<keyword evidence="6" id="KW-1185">Reference proteome</keyword>
<evidence type="ECO:0000256" key="3">
    <source>
        <dbReference type="ARBA" id="ARBA00038054"/>
    </source>
</evidence>
<accession>D4E4D4</accession>
<keyword evidence="2" id="KW-0285">Flavoprotein</keyword>
<dbReference type="InterPro" id="IPR012349">
    <property type="entry name" value="Split_barrel_FMN-bd"/>
</dbReference>
<dbReference type="Proteomes" id="UP000005723">
    <property type="component" value="Unassembled WGS sequence"/>
</dbReference>